<proteinExistence type="predicted"/>
<evidence type="ECO:0000313" key="2">
    <source>
        <dbReference type="Proteomes" id="UP000000286"/>
    </source>
</evidence>
<organism evidence="1 2">
    <name type="scientific">Saccharomyces cerevisiae (strain Lalvin EC1118 / Prise de mousse)</name>
    <name type="common">Baker's yeast</name>
    <dbReference type="NCBI Taxonomy" id="643680"/>
    <lineage>
        <taxon>Eukaryota</taxon>
        <taxon>Fungi</taxon>
        <taxon>Dikarya</taxon>
        <taxon>Ascomycota</taxon>
        <taxon>Saccharomycotina</taxon>
        <taxon>Saccharomycetes</taxon>
        <taxon>Saccharomycetales</taxon>
        <taxon>Saccharomycetaceae</taxon>
        <taxon>Saccharomyces</taxon>
    </lineage>
</organism>
<protein>
    <submittedName>
        <fullName evidence="1">EC1118_1A20_0628p</fullName>
    </submittedName>
</protein>
<dbReference type="HOGENOM" id="CLU_1435494_0_0_1"/>
<evidence type="ECO:0000313" key="1">
    <source>
        <dbReference type="EMBL" id="CAY77632.1"/>
    </source>
</evidence>
<accession>C8Z3K8</accession>
<dbReference type="Proteomes" id="UP000000286">
    <property type="component" value="Chromosome I"/>
</dbReference>
<gene>
    <name evidence="1" type="ORF">EC1118_1A20_0628g</name>
</gene>
<reference evidence="1 2" key="1">
    <citation type="journal article" date="2009" name="Proc. Natl. Acad. Sci. U.S.A.">
        <title>Eukaryote-to-eukaryote gene transfer events revealed by the genome sequence of the wine yeast Saccharomyces cerevisiae EC1118.</title>
        <authorList>
            <person name="Novo M."/>
            <person name="Bigey F."/>
            <person name="Beyne E."/>
            <person name="Galeote V."/>
            <person name="Gavory F."/>
            <person name="Mallet S."/>
            <person name="Cambot B."/>
            <person name="Legras J.L."/>
            <person name="Wincker P."/>
            <person name="Casaregola S."/>
            <person name="Dequin S."/>
        </authorList>
    </citation>
    <scope>NUCLEOTIDE SEQUENCE [LARGE SCALE GENOMIC DNA]</scope>
    <source>
        <strain evidence="2">Lalvin EC1118 / Prise de mousse</strain>
    </source>
</reference>
<name>C8Z3K8_YEAS8</name>
<sequence>MLLSELVATASSLPYTAISIHNNCRVPAARHIHHGCRYFHGPPVMHLPQCLRTIQFSPSVISTSYQIPVICQHHAVVPTARYLPDYCSIISWHRPLWGIHILIVPQSQLPLPIRPKRIHTTHRYKPVIAFNDHISSLALWICLHYQGSNGCVTPVAAKFFIIFHFVGLKEIMSPSRNATRNLNQYWRVL</sequence>
<dbReference type="AlphaFoldDB" id="C8Z3K8"/>
<dbReference type="EMBL" id="FN393058">
    <property type="protein sequence ID" value="CAY77632.1"/>
    <property type="molecule type" value="Genomic_DNA"/>
</dbReference>